<keyword evidence="5" id="KW-1185">Reference proteome</keyword>
<sequence length="541" mass="65022">MAELSSSFTPLPSSSLSSSPSTSSTSKIVMNYVRDRILRREKQSLDPHLHHRNHQTHPHWPQSMFDCDDSKVNTNLRSNNFHRLIDFNSSQDRRLRKRSSSQSPLQSSQSNKQDYRFRKDFVSKLSQNSQPFQYLHHHPHHHHSRYLNHRFQYHQTNTKSNQTSSSLPRFSSTSSSMLIYDKIDSLTTIKTTPSKSFKSQSIRSSSQSSLWDMIRSQPNHHLQSPHINTNNSIRNDEGDFDHNLNDNDVVDDDHQLLIDNRNDFDKNNNNHDDNIFDNIHNKIGINQSDSVQKDDDDDGNGNGNKHYRFQHLPQYQRQQDSSIIDVDLQHHHHQHQHQHQHHHHHHHHQQQQHHYHLLEHLYNEREREYYKDYDPMVGIRIGFSLGLLILMFILFVLYKTHCQTKKNRRYLESFYQHQHQQQQQQQHQQNKENDVNDVNDDNDDDFDEIENYHQSKYRQKERVRMKRKNFETIRTNGHHNHNHNHNHHHHHHKDRHKHQNRSYRDYSKRIRESDSKRKKELNAIDGNEIPMDELRNDSNQS</sequence>
<name>A0A834RC77_SARSC</name>
<keyword evidence="2" id="KW-0812">Transmembrane</keyword>
<evidence type="ECO:0000313" key="5">
    <source>
        <dbReference type="Proteomes" id="UP000070412"/>
    </source>
</evidence>
<keyword evidence="2" id="KW-0472">Membrane</keyword>
<feature type="compositionally biased region" description="Basic residues" evidence="1">
    <location>
        <begin position="330"/>
        <end position="355"/>
    </location>
</feature>
<feature type="compositionally biased region" description="Basic and acidic residues" evidence="1">
    <location>
        <begin position="532"/>
        <end position="541"/>
    </location>
</feature>
<feature type="compositionally biased region" description="Basic residues" evidence="1">
    <location>
        <begin position="476"/>
        <end position="501"/>
    </location>
</feature>
<feature type="region of interest" description="Disordered" evidence="1">
    <location>
        <begin position="329"/>
        <end position="355"/>
    </location>
</feature>
<feature type="compositionally biased region" description="Polar residues" evidence="1">
    <location>
        <begin position="220"/>
        <end position="233"/>
    </location>
</feature>
<feature type="compositionally biased region" description="Low complexity" evidence="1">
    <location>
        <begin position="100"/>
        <end position="110"/>
    </location>
</feature>
<feature type="region of interest" description="Disordered" evidence="1">
    <location>
        <begin position="91"/>
        <end position="114"/>
    </location>
</feature>
<proteinExistence type="predicted"/>
<feature type="region of interest" description="Disordered" evidence="1">
    <location>
        <begin position="287"/>
        <end position="307"/>
    </location>
</feature>
<dbReference type="AlphaFoldDB" id="A0A834RC77"/>
<feature type="region of interest" description="Disordered" evidence="1">
    <location>
        <begin position="1"/>
        <end position="28"/>
    </location>
</feature>
<gene>
    <name evidence="3" type="ORF">SSS_1876</name>
</gene>
<keyword evidence="2" id="KW-1133">Transmembrane helix</keyword>
<feature type="compositionally biased region" description="Low complexity" evidence="1">
    <location>
        <begin position="416"/>
        <end position="428"/>
    </location>
</feature>
<reference evidence="4" key="3">
    <citation type="submission" date="2022-06" db="UniProtKB">
        <authorList>
            <consortium name="EnsemblMetazoa"/>
        </authorList>
    </citation>
    <scope>IDENTIFICATION</scope>
</reference>
<feature type="compositionally biased region" description="Basic and acidic residues" evidence="1">
    <location>
        <begin position="450"/>
        <end position="462"/>
    </location>
</feature>
<dbReference type="EnsemblMetazoa" id="SSS_1876s_mrna">
    <property type="protein sequence ID" value="KAF7493818.1"/>
    <property type="gene ID" value="SSS_1876"/>
</dbReference>
<evidence type="ECO:0000256" key="2">
    <source>
        <dbReference type="SAM" id="Phobius"/>
    </source>
</evidence>
<dbReference type="EMBL" id="WVUK01000055">
    <property type="protein sequence ID" value="KAF7493818.1"/>
    <property type="molecule type" value="Genomic_DNA"/>
</dbReference>
<evidence type="ECO:0000313" key="4">
    <source>
        <dbReference type="EnsemblMetazoa" id="KAF7493818.1"/>
    </source>
</evidence>
<feature type="region of interest" description="Disordered" evidence="1">
    <location>
        <begin position="415"/>
        <end position="541"/>
    </location>
</feature>
<feature type="compositionally biased region" description="Basic and acidic residues" evidence="1">
    <location>
        <begin position="502"/>
        <end position="522"/>
    </location>
</feature>
<feature type="region of interest" description="Disordered" evidence="1">
    <location>
        <begin position="220"/>
        <end position="247"/>
    </location>
</feature>
<feature type="compositionally biased region" description="Low complexity" evidence="1">
    <location>
        <begin position="1"/>
        <end position="26"/>
    </location>
</feature>
<evidence type="ECO:0000313" key="3">
    <source>
        <dbReference type="EMBL" id="KAF7493818.1"/>
    </source>
</evidence>
<feature type="compositionally biased region" description="Basic and acidic residues" evidence="1">
    <location>
        <begin position="234"/>
        <end position="245"/>
    </location>
</feature>
<evidence type="ECO:0000256" key="1">
    <source>
        <dbReference type="SAM" id="MobiDB-lite"/>
    </source>
</evidence>
<reference evidence="5" key="1">
    <citation type="journal article" date="2020" name="PLoS Negl. Trop. Dis.">
        <title>High-quality nuclear genome for Sarcoptes scabiei-A critical resource for a neglected parasite.</title>
        <authorList>
            <person name="Korhonen P.K."/>
            <person name="Gasser R.B."/>
            <person name="Ma G."/>
            <person name="Wang T."/>
            <person name="Stroehlein A.J."/>
            <person name="Young N.D."/>
            <person name="Ang C.S."/>
            <person name="Fernando D.D."/>
            <person name="Lu H.C."/>
            <person name="Taylor S."/>
            <person name="Reynolds S.L."/>
            <person name="Mofiz E."/>
            <person name="Najaraj S.H."/>
            <person name="Gowda H."/>
            <person name="Madugundu A."/>
            <person name="Renuse S."/>
            <person name="Holt D."/>
            <person name="Pandey A."/>
            <person name="Papenfuss A.T."/>
            <person name="Fischer K."/>
        </authorList>
    </citation>
    <scope>NUCLEOTIDE SEQUENCE [LARGE SCALE GENOMIC DNA]</scope>
</reference>
<feature type="compositionally biased region" description="Acidic residues" evidence="1">
    <location>
        <begin position="435"/>
        <end position="449"/>
    </location>
</feature>
<reference evidence="3" key="2">
    <citation type="submission" date="2020-01" db="EMBL/GenBank/DDBJ databases">
        <authorList>
            <person name="Korhonen P.K.K."/>
            <person name="Guangxu M.G."/>
            <person name="Wang T.W."/>
            <person name="Stroehlein A.J.S."/>
            <person name="Young N.D."/>
            <person name="Ang C.-S.A."/>
            <person name="Fernando D.W.F."/>
            <person name="Lu H.L."/>
            <person name="Taylor S.T."/>
            <person name="Ehtesham M.E.M."/>
            <person name="Najaraj S.H.N."/>
            <person name="Harsha G.H.G."/>
            <person name="Madugundu A.M."/>
            <person name="Renuse S.R."/>
            <person name="Holt D.H."/>
            <person name="Pandey A.P."/>
            <person name="Papenfuss A.P."/>
            <person name="Gasser R.B.G."/>
            <person name="Fischer K.F."/>
        </authorList>
    </citation>
    <scope>NUCLEOTIDE SEQUENCE</scope>
    <source>
        <strain evidence="3">SSS_KF_BRIS2020</strain>
    </source>
</reference>
<organism evidence="3">
    <name type="scientific">Sarcoptes scabiei</name>
    <name type="common">Itch mite</name>
    <name type="synonym">Acarus scabiei</name>
    <dbReference type="NCBI Taxonomy" id="52283"/>
    <lineage>
        <taxon>Eukaryota</taxon>
        <taxon>Metazoa</taxon>
        <taxon>Ecdysozoa</taxon>
        <taxon>Arthropoda</taxon>
        <taxon>Chelicerata</taxon>
        <taxon>Arachnida</taxon>
        <taxon>Acari</taxon>
        <taxon>Acariformes</taxon>
        <taxon>Sarcoptiformes</taxon>
        <taxon>Astigmata</taxon>
        <taxon>Psoroptidia</taxon>
        <taxon>Sarcoptoidea</taxon>
        <taxon>Sarcoptidae</taxon>
        <taxon>Sarcoptinae</taxon>
        <taxon>Sarcoptes</taxon>
    </lineage>
</organism>
<protein>
    <submittedName>
        <fullName evidence="3 4">Uncharacterized protein</fullName>
    </submittedName>
</protein>
<dbReference type="Proteomes" id="UP000070412">
    <property type="component" value="Unassembled WGS sequence"/>
</dbReference>
<dbReference type="OrthoDB" id="6505468at2759"/>
<accession>A0A834RC77</accession>
<feature type="transmembrane region" description="Helical" evidence="2">
    <location>
        <begin position="377"/>
        <end position="398"/>
    </location>
</feature>